<organism evidence="1 2">
    <name type="scientific">Trichonephila clavipes</name>
    <name type="common">Golden silk orbweaver</name>
    <name type="synonym">Nephila clavipes</name>
    <dbReference type="NCBI Taxonomy" id="2585209"/>
    <lineage>
        <taxon>Eukaryota</taxon>
        <taxon>Metazoa</taxon>
        <taxon>Ecdysozoa</taxon>
        <taxon>Arthropoda</taxon>
        <taxon>Chelicerata</taxon>
        <taxon>Arachnida</taxon>
        <taxon>Araneae</taxon>
        <taxon>Araneomorphae</taxon>
        <taxon>Entelegynae</taxon>
        <taxon>Araneoidea</taxon>
        <taxon>Nephilidae</taxon>
        <taxon>Trichonephila</taxon>
    </lineage>
</organism>
<evidence type="ECO:0000313" key="1">
    <source>
        <dbReference type="EMBL" id="GFY33860.1"/>
    </source>
</evidence>
<comment type="caution">
    <text evidence="1">The sequence shown here is derived from an EMBL/GenBank/DDBJ whole genome shotgun (WGS) entry which is preliminary data.</text>
</comment>
<reference evidence="1" key="1">
    <citation type="submission" date="2020-08" db="EMBL/GenBank/DDBJ databases">
        <title>Multicomponent nature underlies the extraordinary mechanical properties of spider dragline silk.</title>
        <authorList>
            <person name="Kono N."/>
            <person name="Nakamura H."/>
            <person name="Mori M."/>
            <person name="Yoshida Y."/>
            <person name="Ohtoshi R."/>
            <person name="Malay A.D."/>
            <person name="Moran D.A.P."/>
            <person name="Tomita M."/>
            <person name="Numata K."/>
            <person name="Arakawa K."/>
        </authorList>
    </citation>
    <scope>NUCLEOTIDE SEQUENCE</scope>
</reference>
<evidence type="ECO:0000313" key="2">
    <source>
        <dbReference type="Proteomes" id="UP000887159"/>
    </source>
</evidence>
<protein>
    <submittedName>
        <fullName evidence="1">Uncharacterized protein</fullName>
    </submittedName>
</protein>
<proteinExistence type="predicted"/>
<keyword evidence="2" id="KW-1185">Reference proteome</keyword>
<dbReference type="EMBL" id="BMAU01021418">
    <property type="protein sequence ID" value="GFY33860.1"/>
    <property type="molecule type" value="Genomic_DNA"/>
</dbReference>
<sequence length="96" mass="10623">MCIRVLRICDDSASEMIELTICTQTDSRYKRPTDKRSKGIGEELFPVLGEFVGVVGGQQLVLLEHPKSALLDPCLENTLAIPFVRFLPRKGNPPPG</sequence>
<dbReference type="Proteomes" id="UP000887159">
    <property type="component" value="Unassembled WGS sequence"/>
</dbReference>
<dbReference type="AlphaFoldDB" id="A0A8X6WFH3"/>
<name>A0A8X6WFH3_TRICX</name>
<gene>
    <name evidence="1" type="ORF">TNCV_4595691</name>
</gene>
<accession>A0A8X6WFH3</accession>